<sequence>MKKLLPLIVLLFTSYRVEAAWFTSMEDAQKAALSTHKLILVDFTAKWCGPCKQMDLNAWNDVQIQTILKDFVTLKIDVDVNQDIAFKYRIRLLPSIFIIDPNGKIIHQFTGYQTASDLKRELIQYSLSTEYLATELIGFYQTQKYNTAIRIAQKYYNYSLLVNNNIKGRIVRVANEYLKDAKDDLKKSDENYLQKKQKLELLVLYELAYRFDFEKLNKKISAIKAEGINELNDYQYWFLKYLSVKNNPEDAIVVETFLKENNLENVIENCNQLYAFYKKSK</sequence>
<dbReference type="Pfam" id="PF00085">
    <property type="entry name" value="Thioredoxin"/>
    <property type="match status" value="1"/>
</dbReference>
<protein>
    <submittedName>
        <fullName evidence="3">Thioredoxin family protein</fullName>
    </submittedName>
</protein>
<dbReference type="CDD" id="cd02947">
    <property type="entry name" value="TRX_family"/>
    <property type="match status" value="1"/>
</dbReference>
<evidence type="ECO:0000256" key="1">
    <source>
        <dbReference type="SAM" id="SignalP"/>
    </source>
</evidence>
<gene>
    <name evidence="3" type="ORF">JI750_18800</name>
</gene>
<reference evidence="3 4" key="1">
    <citation type="submission" date="2021-01" db="EMBL/GenBank/DDBJ databases">
        <title>Genome seq and assembly of Flavobacterium sp. GN10.</title>
        <authorList>
            <person name="Chhetri G."/>
        </authorList>
    </citation>
    <scope>NUCLEOTIDE SEQUENCE [LARGE SCALE GENOMIC DNA]</scope>
    <source>
        <strain evidence="3 4">GN10</strain>
    </source>
</reference>
<dbReference type="PANTHER" id="PTHR45663:SF11">
    <property type="entry name" value="GEO12009P1"/>
    <property type="match status" value="1"/>
</dbReference>
<dbReference type="RefSeq" id="WP_202005835.1">
    <property type="nucleotide sequence ID" value="NZ_JAERSF010000004.1"/>
</dbReference>
<organism evidence="3 4">
    <name type="scientific">Flavobacterium tagetis</name>
    <dbReference type="NCBI Taxonomy" id="2801336"/>
    <lineage>
        <taxon>Bacteria</taxon>
        <taxon>Pseudomonadati</taxon>
        <taxon>Bacteroidota</taxon>
        <taxon>Flavobacteriia</taxon>
        <taxon>Flavobacteriales</taxon>
        <taxon>Flavobacteriaceae</taxon>
        <taxon>Flavobacterium</taxon>
    </lineage>
</organism>
<keyword evidence="4" id="KW-1185">Reference proteome</keyword>
<dbReference type="InterPro" id="IPR036249">
    <property type="entry name" value="Thioredoxin-like_sf"/>
</dbReference>
<keyword evidence="1" id="KW-0732">Signal</keyword>
<proteinExistence type="predicted"/>
<feature type="signal peptide" evidence="1">
    <location>
        <begin position="1"/>
        <end position="19"/>
    </location>
</feature>
<accession>A0ABS1KL32</accession>
<evidence type="ECO:0000313" key="4">
    <source>
        <dbReference type="Proteomes" id="UP000603728"/>
    </source>
</evidence>
<dbReference type="Proteomes" id="UP000603728">
    <property type="component" value="Unassembled WGS sequence"/>
</dbReference>
<dbReference type="PROSITE" id="PS51352">
    <property type="entry name" value="THIOREDOXIN_2"/>
    <property type="match status" value="1"/>
</dbReference>
<comment type="caution">
    <text evidence="3">The sequence shown here is derived from an EMBL/GenBank/DDBJ whole genome shotgun (WGS) entry which is preliminary data.</text>
</comment>
<evidence type="ECO:0000313" key="3">
    <source>
        <dbReference type="EMBL" id="MBL0738951.1"/>
    </source>
</evidence>
<dbReference type="EMBL" id="JAERSF010000004">
    <property type="protein sequence ID" value="MBL0738951.1"/>
    <property type="molecule type" value="Genomic_DNA"/>
</dbReference>
<dbReference type="InterPro" id="IPR013766">
    <property type="entry name" value="Thioredoxin_domain"/>
</dbReference>
<evidence type="ECO:0000259" key="2">
    <source>
        <dbReference type="PROSITE" id="PS51352"/>
    </source>
</evidence>
<dbReference type="Gene3D" id="3.40.30.10">
    <property type="entry name" value="Glutaredoxin"/>
    <property type="match status" value="1"/>
</dbReference>
<name>A0ABS1KL32_9FLAO</name>
<dbReference type="PANTHER" id="PTHR45663">
    <property type="entry name" value="GEO12009P1"/>
    <property type="match status" value="1"/>
</dbReference>
<feature type="chain" id="PRO_5047092962" evidence="1">
    <location>
        <begin position="20"/>
        <end position="281"/>
    </location>
</feature>
<dbReference type="SUPFAM" id="SSF52833">
    <property type="entry name" value="Thioredoxin-like"/>
    <property type="match status" value="1"/>
</dbReference>
<feature type="domain" description="Thioredoxin" evidence="2">
    <location>
        <begin position="1"/>
        <end position="128"/>
    </location>
</feature>